<dbReference type="EMBL" id="FZNQ01000014">
    <property type="protein sequence ID" value="SNR54954.1"/>
    <property type="molecule type" value="Genomic_DNA"/>
</dbReference>
<feature type="compositionally biased region" description="Basic and acidic residues" evidence="3">
    <location>
        <begin position="14"/>
        <end position="25"/>
    </location>
</feature>
<dbReference type="PANTHER" id="PTHR43808">
    <property type="entry name" value="ACETYLORNITHINE DEACETYLASE"/>
    <property type="match status" value="1"/>
</dbReference>
<dbReference type="GO" id="GO:0016787">
    <property type="term" value="F:hydrolase activity"/>
    <property type="evidence" value="ECO:0007669"/>
    <property type="project" value="UniProtKB-KW"/>
</dbReference>
<dbReference type="Gene3D" id="3.30.70.360">
    <property type="match status" value="1"/>
</dbReference>
<proteinExistence type="predicted"/>
<dbReference type="InterPro" id="IPR002933">
    <property type="entry name" value="Peptidase_M20"/>
</dbReference>
<evidence type="ECO:0000313" key="6">
    <source>
        <dbReference type="Proteomes" id="UP000198397"/>
    </source>
</evidence>
<dbReference type="InterPro" id="IPR036264">
    <property type="entry name" value="Bact_exopeptidase_dim_dom"/>
</dbReference>
<organism evidence="5 6">
    <name type="scientific">Halorubrum vacuolatum</name>
    <name type="common">Natronobacterium vacuolatum</name>
    <dbReference type="NCBI Taxonomy" id="63740"/>
    <lineage>
        <taxon>Archaea</taxon>
        <taxon>Methanobacteriati</taxon>
        <taxon>Methanobacteriota</taxon>
        <taxon>Stenosarchaea group</taxon>
        <taxon>Halobacteria</taxon>
        <taxon>Halobacteriales</taxon>
        <taxon>Haloferacaceae</taxon>
        <taxon>Halorubrum</taxon>
    </lineage>
</organism>
<dbReference type="Pfam" id="PF01546">
    <property type="entry name" value="Peptidase_M20"/>
    <property type="match status" value="1"/>
</dbReference>
<evidence type="ECO:0000256" key="2">
    <source>
        <dbReference type="ARBA" id="ARBA00022801"/>
    </source>
</evidence>
<name>A0A238X9B9_HALVU</name>
<keyword evidence="6" id="KW-1185">Reference proteome</keyword>
<dbReference type="Pfam" id="PF07687">
    <property type="entry name" value="M20_dimer"/>
    <property type="match status" value="1"/>
</dbReference>
<gene>
    <name evidence="5" type="ORF">SAMN06264855_11463</name>
</gene>
<evidence type="ECO:0000313" key="5">
    <source>
        <dbReference type="EMBL" id="SNR54954.1"/>
    </source>
</evidence>
<dbReference type="SUPFAM" id="SSF53187">
    <property type="entry name" value="Zn-dependent exopeptidases"/>
    <property type="match status" value="1"/>
</dbReference>
<dbReference type="InterPro" id="IPR011650">
    <property type="entry name" value="Peptidase_M20_dimer"/>
</dbReference>
<dbReference type="SUPFAM" id="SSF55031">
    <property type="entry name" value="Bacterial exopeptidase dimerisation domain"/>
    <property type="match status" value="1"/>
</dbReference>
<evidence type="ECO:0000256" key="3">
    <source>
        <dbReference type="SAM" id="MobiDB-lite"/>
    </source>
</evidence>
<reference evidence="5 6" key="1">
    <citation type="submission" date="2017-06" db="EMBL/GenBank/DDBJ databases">
        <authorList>
            <person name="Kim H.J."/>
            <person name="Triplett B.A."/>
        </authorList>
    </citation>
    <scope>NUCLEOTIDE SEQUENCE [LARGE SCALE GENOMIC DNA]</scope>
    <source>
        <strain evidence="5 6">DSM 8800</strain>
    </source>
</reference>
<feature type="region of interest" description="Disordered" evidence="3">
    <location>
        <begin position="14"/>
        <end position="53"/>
    </location>
</feature>
<evidence type="ECO:0000259" key="4">
    <source>
        <dbReference type="Pfam" id="PF07687"/>
    </source>
</evidence>
<sequence length="457" mass="47454">MSFISPAATEWIDDRLPFFTDDDRPPTPARGSPVTTTDRIDGDDGDRDGDEIPDADRVAELGDLAADLVAIPTENPPGGESPAAGFVHEWFLETGIDAELIAEPDPDRLQVGARVGPADPAGDTVVLNGHLDVVPADDPDAWSVDPYGGIVENGRLYGRGSADMKTGLALAMLVARDLAPAIRDGDRSGAIVVHAAMGEETADPGTRTLLERGYDGDVGIVLEPTNFRVATSTKGLAVYRVTIHGEASHASQPDAGVNAIDGARAVLEAIDDYDADLRSRDDSLCGGAFATATEMEAGTGSNLAVIPDRATLVLDRRVLPGEDVAAVDAEVEALLDAVDVPGATVEATRIQTYASSEIPVDHPIATALRDRSIDAVGATGERAPDGDVAAAGPDLAAPWGMEAATDARNFVNDAGIPAVTWGPGDLDQAHTVDESIALADAAIARDVLEAVVDDWIA</sequence>
<dbReference type="InterPro" id="IPR050072">
    <property type="entry name" value="Peptidase_M20A"/>
</dbReference>
<keyword evidence="1" id="KW-0479">Metal-binding</keyword>
<evidence type="ECO:0000256" key="1">
    <source>
        <dbReference type="ARBA" id="ARBA00022723"/>
    </source>
</evidence>
<dbReference type="Gene3D" id="3.40.630.10">
    <property type="entry name" value="Zn peptidases"/>
    <property type="match status" value="1"/>
</dbReference>
<dbReference type="AlphaFoldDB" id="A0A238X9B9"/>
<dbReference type="GO" id="GO:0046872">
    <property type="term" value="F:metal ion binding"/>
    <property type="evidence" value="ECO:0007669"/>
    <property type="project" value="UniProtKB-KW"/>
</dbReference>
<keyword evidence="2" id="KW-0378">Hydrolase</keyword>
<feature type="compositionally biased region" description="Acidic residues" evidence="3">
    <location>
        <begin position="41"/>
        <end position="53"/>
    </location>
</feature>
<feature type="domain" description="Peptidase M20 dimerisation" evidence="4">
    <location>
        <begin position="232"/>
        <end position="340"/>
    </location>
</feature>
<dbReference type="Proteomes" id="UP000198397">
    <property type="component" value="Unassembled WGS sequence"/>
</dbReference>
<protein>
    <submittedName>
        <fullName evidence="5">Succinyl-diaminopimelate desuccinylase</fullName>
    </submittedName>
</protein>
<accession>A0A238X9B9</accession>